<dbReference type="Proteomes" id="UP000093943">
    <property type="component" value="Unassembled WGS sequence"/>
</dbReference>
<proteinExistence type="inferred from homology"/>
<comment type="subcellular location">
    <subcellularLocation>
        <location evidence="1">Cell membrane</location>
        <topology evidence="1">Multi-pass membrane protein</topology>
    </subcellularLocation>
</comment>
<feature type="transmembrane region" description="Helical" evidence="7">
    <location>
        <begin position="207"/>
        <end position="227"/>
    </location>
</feature>
<evidence type="ECO:0000313" key="10">
    <source>
        <dbReference type="Proteomes" id="UP000093943"/>
    </source>
</evidence>
<feature type="transmembrane region" description="Helical" evidence="7">
    <location>
        <begin position="233"/>
        <end position="254"/>
    </location>
</feature>
<protein>
    <submittedName>
        <fullName evidence="9">Type VII secretion integral membrane protein EccD</fullName>
    </submittedName>
</protein>
<dbReference type="InterPro" id="IPR006707">
    <property type="entry name" value="T7SS_EccD"/>
</dbReference>
<comment type="caution">
    <text evidence="9">The sequence shown here is derived from an EMBL/GenBank/DDBJ whole genome shotgun (WGS) entry which is preliminary data.</text>
</comment>
<keyword evidence="4 7" id="KW-0812">Transmembrane</keyword>
<comment type="similarity">
    <text evidence="2">Belongs to the EccD/Snm4 family.</text>
</comment>
<feature type="transmembrane region" description="Helical" evidence="7">
    <location>
        <begin position="365"/>
        <end position="383"/>
    </location>
</feature>
<evidence type="ECO:0000256" key="1">
    <source>
        <dbReference type="ARBA" id="ARBA00004651"/>
    </source>
</evidence>
<reference evidence="10" key="1">
    <citation type="submission" date="2016-06" db="EMBL/GenBank/DDBJ databases">
        <authorList>
            <person name="Sutton G."/>
            <person name="Brinkac L."/>
            <person name="Sanka R."/>
            <person name="Adams M."/>
            <person name="Lau E."/>
            <person name="Sam S."/>
            <person name="Sreng N."/>
            <person name="Him V."/>
            <person name="Kerleguer A."/>
            <person name="Cheng S."/>
        </authorList>
    </citation>
    <scope>NUCLEOTIDE SEQUENCE [LARGE SCALE GENOMIC DNA]</scope>
    <source>
        <strain evidence="10">E1876</strain>
    </source>
</reference>
<evidence type="ECO:0000256" key="3">
    <source>
        <dbReference type="ARBA" id="ARBA00022475"/>
    </source>
</evidence>
<dbReference type="InterPro" id="IPR044049">
    <property type="entry name" value="EccD_transm"/>
</dbReference>
<dbReference type="Gene3D" id="3.10.20.90">
    <property type="entry name" value="Phosphatidylinositol 3-kinase Catalytic Subunit, Chain A, domain 1"/>
    <property type="match status" value="1"/>
</dbReference>
<evidence type="ECO:0000313" key="9">
    <source>
        <dbReference type="EMBL" id="OBI24303.1"/>
    </source>
</evidence>
<feature type="transmembrane region" description="Helical" evidence="7">
    <location>
        <begin position="485"/>
        <end position="503"/>
    </location>
</feature>
<dbReference type="PIRSF" id="PIRSF017804">
    <property type="entry name" value="Secretion_EccD1"/>
    <property type="match status" value="1"/>
</dbReference>
<keyword evidence="3" id="KW-1003">Cell membrane</keyword>
<feature type="transmembrane region" description="Helical" evidence="7">
    <location>
        <begin position="443"/>
        <end position="465"/>
    </location>
</feature>
<dbReference type="NCBIfam" id="TIGR03920">
    <property type="entry name" value="T7SS_EccD"/>
    <property type="match status" value="1"/>
</dbReference>
<keyword evidence="5 7" id="KW-1133">Transmembrane helix</keyword>
<name>A0A1A2XGJ0_MYCSD</name>
<evidence type="ECO:0000259" key="8">
    <source>
        <dbReference type="Pfam" id="PF19053"/>
    </source>
</evidence>
<dbReference type="Pfam" id="PF19053">
    <property type="entry name" value="EccD"/>
    <property type="match status" value="1"/>
</dbReference>
<feature type="transmembrane region" description="Helical" evidence="7">
    <location>
        <begin position="389"/>
        <end position="407"/>
    </location>
</feature>
<feature type="transmembrane region" description="Helical" evidence="7">
    <location>
        <begin position="141"/>
        <end position="164"/>
    </location>
</feature>
<accession>A0A1A2XGJ0</accession>
<evidence type="ECO:0000256" key="6">
    <source>
        <dbReference type="ARBA" id="ARBA00023136"/>
    </source>
</evidence>
<evidence type="ECO:0000256" key="7">
    <source>
        <dbReference type="SAM" id="Phobius"/>
    </source>
</evidence>
<sequence length="507" mass="53261">MTAISERAVAGVRAAARVKVREQVQVAVLFGGRQTDMVLPATEPVATIIPAVFDELRPDEPLRDPDAKDMVTPGTVVFKRVGGRSLSRDQSLRDQGIRDGALLILDIDDAKVPFTPVRENASSEIAHYNASHFPGVTVRTAVWFAAVAATLGTVVAVGLLLNVWRLDLAAGKSWPVPALLPTAVLAGSGVALLLGGAVVWWRRRMAVVANGLWIGGVIATTAGAFAAPPGMPSSWHVVFAVAIAGVLAVLLWRLSPAPRGVLAWLTLVSIGVFAAALVHGMGVNLTYISIGGLVVALIVLKSTETLAQILAAVPMPPFPTVTGKLAFDDAEEIAAEALVAAETEGTPSVSQLQRAAAAANTYQRAIVAAVAPFFVAGAVGAVTPGQGRWWLGTVFVLMLAAILVFRGRSFADRMAAVTVVATAFVMSTALGLKYALLSNDPRMSLLIAGLIVALGVSALVAAAVVPQRPFSAPFRKGVEWLDYGLQVLIPPITFWLLNLYYLVRNSL</sequence>
<feature type="domain" description="EccD-like transmembrane" evidence="8">
    <location>
        <begin position="150"/>
        <end position="505"/>
    </location>
</feature>
<dbReference type="AlphaFoldDB" id="A0A1A2XGJ0"/>
<dbReference type="GO" id="GO:0005886">
    <property type="term" value="C:plasma membrane"/>
    <property type="evidence" value="ECO:0007669"/>
    <property type="project" value="UniProtKB-SubCell"/>
</dbReference>
<dbReference type="RefSeq" id="WP_065019538.1">
    <property type="nucleotide sequence ID" value="NZ_LZKG01000173.1"/>
</dbReference>
<dbReference type="EMBL" id="LZKG01000173">
    <property type="protein sequence ID" value="OBI24303.1"/>
    <property type="molecule type" value="Genomic_DNA"/>
</dbReference>
<organism evidence="9 10">
    <name type="scientific">Mycolicibacter sinensis (strain JDM601)</name>
    <name type="common">Mycobacterium sinense</name>
    <dbReference type="NCBI Taxonomy" id="875328"/>
    <lineage>
        <taxon>Bacteria</taxon>
        <taxon>Bacillati</taxon>
        <taxon>Actinomycetota</taxon>
        <taxon>Actinomycetes</taxon>
        <taxon>Mycobacteriales</taxon>
        <taxon>Mycobacteriaceae</taxon>
        <taxon>Mycolicibacter</taxon>
    </lineage>
</organism>
<feature type="transmembrane region" description="Helical" evidence="7">
    <location>
        <begin position="176"/>
        <end position="200"/>
    </location>
</feature>
<gene>
    <name evidence="9" type="ORF">A5710_00900</name>
</gene>
<feature type="transmembrane region" description="Helical" evidence="7">
    <location>
        <begin position="414"/>
        <end position="437"/>
    </location>
</feature>
<keyword evidence="6 7" id="KW-0472">Membrane</keyword>
<dbReference type="Pfam" id="PF08817">
    <property type="entry name" value="YukD"/>
    <property type="match status" value="1"/>
</dbReference>
<dbReference type="InterPro" id="IPR024962">
    <property type="entry name" value="YukD-like"/>
</dbReference>
<evidence type="ECO:0000256" key="5">
    <source>
        <dbReference type="ARBA" id="ARBA00022989"/>
    </source>
</evidence>
<evidence type="ECO:0000256" key="2">
    <source>
        <dbReference type="ARBA" id="ARBA00006162"/>
    </source>
</evidence>
<evidence type="ECO:0000256" key="4">
    <source>
        <dbReference type="ARBA" id="ARBA00022692"/>
    </source>
</evidence>
<feature type="transmembrane region" description="Helical" evidence="7">
    <location>
        <begin position="261"/>
        <end position="278"/>
    </location>
</feature>